<gene>
    <name evidence="3" type="ORF">UCRPA7_6463</name>
</gene>
<name>R8BFF0_PHAM7</name>
<accession>R8BFF0</accession>
<organism evidence="3 4">
    <name type="scientific">Phaeoacremonium minimum (strain UCR-PA7)</name>
    <name type="common">Esca disease fungus</name>
    <name type="synonym">Togninia minima</name>
    <dbReference type="NCBI Taxonomy" id="1286976"/>
    <lineage>
        <taxon>Eukaryota</taxon>
        <taxon>Fungi</taxon>
        <taxon>Dikarya</taxon>
        <taxon>Ascomycota</taxon>
        <taxon>Pezizomycotina</taxon>
        <taxon>Sordariomycetes</taxon>
        <taxon>Sordariomycetidae</taxon>
        <taxon>Togniniales</taxon>
        <taxon>Togniniaceae</taxon>
        <taxon>Phaeoacremonium</taxon>
    </lineage>
</organism>
<dbReference type="Proteomes" id="UP000014074">
    <property type="component" value="Unassembled WGS sequence"/>
</dbReference>
<dbReference type="Gene3D" id="2.30.40.10">
    <property type="entry name" value="Urease, subunit C, domain 1"/>
    <property type="match status" value="1"/>
</dbReference>
<dbReference type="eggNOG" id="KOG3968">
    <property type="taxonomic scope" value="Eukaryota"/>
</dbReference>
<keyword evidence="1 3" id="KW-0378">Hydrolase</keyword>
<dbReference type="GO" id="GO:0016810">
    <property type="term" value="F:hydrolase activity, acting on carbon-nitrogen (but not peptide) bonds"/>
    <property type="evidence" value="ECO:0007669"/>
    <property type="project" value="InterPro"/>
</dbReference>
<keyword evidence="4" id="KW-1185">Reference proteome</keyword>
<dbReference type="KEGG" id="tmn:UCRPA7_6463"/>
<dbReference type="InterPro" id="IPR006680">
    <property type="entry name" value="Amidohydro-rel"/>
</dbReference>
<evidence type="ECO:0000313" key="3">
    <source>
        <dbReference type="EMBL" id="EON98019.1"/>
    </source>
</evidence>
<dbReference type="Pfam" id="PF01979">
    <property type="entry name" value="Amidohydro_1"/>
    <property type="match status" value="2"/>
</dbReference>
<dbReference type="InterPro" id="IPR050287">
    <property type="entry name" value="MTA/SAH_deaminase"/>
</dbReference>
<dbReference type="InterPro" id="IPR011059">
    <property type="entry name" value="Metal-dep_hydrolase_composite"/>
</dbReference>
<evidence type="ECO:0000259" key="2">
    <source>
        <dbReference type="Pfam" id="PF01979"/>
    </source>
</evidence>
<dbReference type="RefSeq" id="XP_007917192.1">
    <property type="nucleotide sequence ID" value="XM_007919001.1"/>
</dbReference>
<dbReference type="PANTHER" id="PTHR43794">
    <property type="entry name" value="AMINOHYDROLASE SSNA-RELATED"/>
    <property type="match status" value="1"/>
</dbReference>
<dbReference type="Gene3D" id="3.20.20.140">
    <property type="entry name" value="Metal-dependent hydrolases"/>
    <property type="match status" value="1"/>
</dbReference>
<feature type="domain" description="Amidohydrolase-related" evidence="2">
    <location>
        <begin position="62"/>
        <end position="162"/>
    </location>
</feature>
<proteinExistence type="predicted"/>
<feature type="domain" description="Amidohydrolase-related" evidence="2">
    <location>
        <begin position="252"/>
        <end position="425"/>
    </location>
</feature>
<sequence>MASEAPRKILLKGGTLLLHNKDGHVSPAVSDLLIEDSTIVKIEADITAPSSDTKIIDCTNKIVSPGFISTHAHLWQTACKGAHPNHSFVEYMSSGNYISSVYTLEDAFWGELAGALENIDGGTTTVVDHSHLNLGPDYPKTAIQALVTSGLRTVYCYCPPRKVASWKPFTLNDTPVPDIMDEFKALAAAGPFGGTGGRVYMGFGMDNIYIGPLLKPQFEALRAAPAAQLITSHTTAGPAYKIPHGIALLDAQGLLGGDVLISHSPYLTDAEIGRLGETGAFVSSTPNTELQMGFEPVALRDGVRERASIGVDCHTWGTSYLPTQMTLLLQARRLMASNDLVREGRWSRHTAATAEDVFNLGTIGGARAAGLADQIGQLKVGFKADIAVFDASSPGMLAAATEDPVAAVVLHSSIRDVETVIVDGVLRKEGGKLLEMQVPEVDDVLKSEVVPTGKILSWSDIAAEILKSRESIRGKLKGIDFRHVEDTMINMFYIDKQALVD</sequence>
<dbReference type="SUPFAM" id="SSF51338">
    <property type="entry name" value="Composite domain of metallo-dependent hydrolases"/>
    <property type="match status" value="1"/>
</dbReference>
<evidence type="ECO:0000313" key="4">
    <source>
        <dbReference type="Proteomes" id="UP000014074"/>
    </source>
</evidence>
<dbReference type="InterPro" id="IPR032466">
    <property type="entry name" value="Metal_Hydrolase"/>
</dbReference>
<dbReference type="HOGENOM" id="CLU_012358_11_3_1"/>
<dbReference type="SUPFAM" id="SSF51556">
    <property type="entry name" value="Metallo-dependent hydrolases"/>
    <property type="match status" value="1"/>
</dbReference>
<evidence type="ECO:0000256" key="1">
    <source>
        <dbReference type="ARBA" id="ARBA00022801"/>
    </source>
</evidence>
<reference evidence="4" key="1">
    <citation type="journal article" date="2013" name="Genome Announc.">
        <title>Draft genome sequence of the ascomycete Phaeoacremonium aleophilum strain UCR-PA7, a causal agent of the esca disease complex in grapevines.</title>
        <authorList>
            <person name="Blanco-Ulate B."/>
            <person name="Rolshausen P."/>
            <person name="Cantu D."/>
        </authorList>
    </citation>
    <scope>NUCLEOTIDE SEQUENCE [LARGE SCALE GENOMIC DNA]</scope>
    <source>
        <strain evidence="4">UCR-PA7</strain>
    </source>
</reference>
<dbReference type="AlphaFoldDB" id="R8BFF0"/>
<dbReference type="PANTHER" id="PTHR43794:SF11">
    <property type="entry name" value="AMIDOHYDROLASE-RELATED DOMAIN-CONTAINING PROTEIN"/>
    <property type="match status" value="1"/>
</dbReference>
<dbReference type="OrthoDB" id="194468at2759"/>
<protein>
    <submittedName>
        <fullName evidence="3">Putative amidohydrolase family protein</fullName>
    </submittedName>
</protein>
<dbReference type="GeneID" id="19327122"/>
<dbReference type="EMBL" id="KB933244">
    <property type="protein sequence ID" value="EON98019.1"/>
    <property type="molecule type" value="Genomic_DNA"/>
</dbReference>